<evidence type="ECO:0000313" key="1">
    <source>
        <dbReference type="EMBL" id="AFK90265.1"/>
    </source>
</evidence>
<sequence length="37" mass="4209">MLLICMLENAVDIPIVRIIIAEEIKLSRVITIKTNDN</sequence>
<geneLocation type="plasmid" evidence="1">
    <name>pSARC14-41</name>
</geneLocation>
<dbReference type="EMBL" id="JQ418540">
    <property type="protein sequence ID" value="AFK90265.1"/>
    <property type="molecule type" value="Genomic_DNA"/>
</dbReference>
<proteinExistence type="predicted"/>
<accession>I3W3T8</accession>
<dbReference type="AlphaFoldDB" id="I3W3T8"/>
<protein>
    <submittedName>
        <fullName evidence="1">Uncharacterized protein</fullName>
    </submittedName>
</protein>
<organism evidence="1">
    <name type="scientific">Salmonella enterica subsp. indica</name>
    <dbReference type="NCBI Taxonomy" id="59207"/>
    <lineage>
        <taxon>Bacteria</taxon>
        <taxon>Pseudomonadati</taxon>
        <taxon>Pseudomonadota</taxon>
        <taxon>Gammaproteobacteria</taxon>
        <taxon>Enterobacterales</taxon>
        <taxon>Enterobacteriaceae</taxon>
        <taxon>Salmonella</taxon>
    </lineage>
</organism>
<name>I3W3T8_SALER</name>
<reference evidence="1" key="1">
    <citation type="submission" date="2012-01" db="EMBL/GenBank/DDBJ databases">
        <authorList>
            <person name="Summers A.O."/>
            <person name="Wireman J."/>
            <person name="Williams L.E."/>
            <person name="Farina S."/>
        </authorList>
    </citation>
    <scope>NUCLEOTIDE SEQUENCE</scope>
    <source>
        <strain evidence="1">SARC14</strain>
        <plasmid evidence="1">pSARC14-41</plasmid>
    </source>
</reference>
<keyword evidence="1" id="KW-0614">Plasmid</keyword>